<protein>
    <submittedName>
        <fullName evidence="2">Uncharacterized protein</fullName>
    </submittedName>
</protein>
<dbReference type="EMBL" id="JANPWB010000016">
    <property type="protein sequence ID" value="KAJ1085607.1"/>
    <property type="molecule type" value="Genomic_DNA"/>
</dbReference>
<dbReference type="AlphaFoldDB" id="A0AAV7L5H4"/>
<name>A0AAV7L5H4_PLEWA</name>
<gene>
    <name evidence="2" type="ORF">NDU88_005737</name>
</gene>
<keyword evidence="3" id="KW-1185">Reference proteome</keyword>
<feature type="region of interest" description="Disordered" evidence="1">
    <location>
        <begin position="85"/>
        <end position="106"/>
    </location>
</feature>
<evidence type="ECO:0000256" key="1">
    <source>
        <dbReference type="SAM" id="MobiDB-lite"/>
    </source>
</evidence>
<comment type="caution">
    <text evidence="2">The sequence shown here is derived from an EMBL/GenBank/DDBJ whole genome shotgun (WGS) entry which is preliminary data.</text>
</comment>
<dbReference type="Proteomes" id="UP001066276">
    <property type="component" value="Chromosome 12"/>
</dbReference>
<sequence>MGCGNPQVGLSYLVVSLCTRGVGGPGAQVRIPQVPVGAVSGRSVSAPWWHRMGPSIGGRPGRFQSGITRCTADCQAQAVALRSQAQAARVPSASRAPEPPTSARSS</sequence>
<accession>A0AAV7L5H4</accession>
<evidence type="ECO:0000313" key="3">
    <source>
        <dbReference type="Proteomes" id="UP001066276"/>
    </source>
</evidence>
<reference evidence="2" key="1">
    <citation type="journal article" date="2022" name="bioRxiv">
        <title>Sequencing and chromosome-scale assembly of the giantPleurodeles waltlgenome.</title>
        <authorList>
            <person name="Brown T."/>
            <person name="Elewa A."/>
            <person name="Iarovenko S."/>
            <person name="Subramanian E."/>
            <person name="Araus A.J."/>
            <person name="Petzold A."/>
            <person name="Susuki M."/>
            <person name="Suzuki K.-i.T."/>
            <person name="Hayashi T."/>
            <person name="Toyoda A."/>
            <person name="Oliveira C."/>
            <person name="Osipova E."/>
            <person name="Leigh N.D."/>
            <person name="Simon A."/>
            <person name="Yun M.H."/>
        </authorList>
    </citation>
    <scope>NUCLEOTIDE SEQUENCE</scope>
    <source>
        <strain evidence="2">20211129_DDA</strain>
        <tissue evidence="2">Liver</tissue>
    </source>
</reference>
<evidence type="ECO:0000313" key="2">
    <source>
        <dbReference type="EMBL" id="KAJ1085607.1"/>
    </source>
</evidence>
<organism evidence="2 3">
    <name type="scientific">Pleurodeles waltl</name>
    <name type="common">Iberian ribbed newt</name>
    <dbReference type="NCBI Taxonomy" id="8319"/>
    <lineage>
        <taxon>Eukaryota</taxon>
        <taxon>Metazoa</taxon>
        <taxon>Chordata</taxon>
        <taxon>Craniata</taxon>
        <taxon>Vertebrata</taxon>
        <taxon>Euteleostomi</taxon>
        <taxon>Amphibia</taxon>
        <taxon>Batrachia</taxon>
        <taxon>Caudata</taxon>
        <taxon>Salamandroidea</taxon>
        <taxon>Salamandridae</taxon>
        <taxon>Pleurodelinae</taxon>
        <taxon>Pleurodeles</taxon>
    </lineage>
</organism>
<proteinExistence type="predicted"/>